<evidence type="ECO:0000313" key="2">
    <source>
        <dbReference type="EMBL" id="WZU65573.1"/>
    </source>
</evidence>
<geneLocation type="plasmid" evidence="2 3">
    <name>pSS1-5</name>
</geneLocation>
<dbReference type="RefSeq" id="WP_342074918.1">
    <property type="nucleotide sequence ID" value="NZ_CP151764.2"/>
</dbReference>
<dbReference type="NCBIfam" id="TIGR02246">
    <property type="entry name" value="SgcJ/EcaC family oxidoreductase"/>
    <property type="match status" value="1"/>
</dbReference>
<keyword evidence="3" id="KW-1185">Reference proteome</keyword>
<proteinExistence type="predicted"/>
<evidence type="ECO:0000259" key="1">
    <source>
        <dbReference type="Pfam" id="PF13474"/>
    </source>
</evidence>
<dbReference type="AlphaFoldDB" id="A0AAN0M9H6"/>
<dbReference type="Proteomes" id="UP001470809">
    <property type="component" value="Plasmid pSS1-5"/>
</dbReference>
<feature type="domain" description="SnoaL-like" evidence="1">
    <location>
        <begin position="7"/>
        <end position="113"/>
    </location>
</feature>
<dbReference type="SUPFAM" id="SSF54427">
    <property type="entry name" value="NTF2-like"/>
    <property type="match status" value="1"/>
</dbReference>
<dbReference type="InterPro" id="IPR011944">
    <property type="entry name" value="Steroid_delta5-4_isomerase"/>
</dbReference>
<dbReference type="EMBL" id="CP151764">
    <property type="protein sequence ID" value="WZU65573.1"/>
    <property type="molecule type" value="Genomic_DNA"/>
</dbReference>
<dbReference type="InterPro" id="IPR032710">
    <property type="entry name" value="NTF2-like_dom_sf"/>
</dbReference>
<name>A0AAN0M9H6_9RHOB</name>
<keyword evidence="2" id="KW-0614">Plasmid</keyword>
<dbReference type="Pfam" id="PF13474">
    <property type="entry name" value="SnoaL_3"/>
    <property type="match status" value="1"/>
</dbReference>
<protein>
    <submittedName>
        <fullName evidence="2">SgcJ/EcaC family oxidoreductase</fullName>
    </submittedName>
</protein>
<gene>
    <name evidence="2" type="ORF">AABB31_00125</name>
</gene>
<sequence length="129" mass="14125">MSEHPVLELIKHADRAISAEDFDALMAFYADDAVLVVQPGQIAKGKPQIREAFVAIAEHFKNALTVTQGEAQVIEGADTALVIMETHLHIGEVAEPMTRRATYVFKRDQTRGWLCTVDNSYGTDLLGAG</sequence>
<organism evidence="2 3">
    <name type="scientific">Yoonia rhodophyticola</name>
    <dbReference type="NCBI Taxonomy" id="3137370"/>
    <lineage>
        <taxon>Bacteria</taxon>
        <taxon>Pseudomonadati</taxon>
        <taxon>Pseudomonadota</taxon>
        <taxon>Alphaproteobacteria</taxon>
        <taxon>Rhodobacterales</taxon>
        <taxon>Paracoccaceae</taxon>
        <taxon>Yoonia</taxon>
    </lineage>
</organism>
<dbReference type="KEGG" id="yrh:AABB31_00125"/>
<accession>A0AAN0M9H6</accession>
<dbReference type="InterPro" id="IPR037401">
    <property type="entry name" value="SnoaL-like"/>
</dbReference>
<reference evidence="3" key="1">
    <citation type="submission" date="2024-04" db="EMBL/GenBank/DDBJ databases">
        <title>Phylogenomic analyses of a clade within the roseobacter group suggest taxonomic reassignments of species of the genera Aestuariivita, Citreicella, Loktanella, Nautella, Pelagibaca, Ruegeria, Thalassobius, Thiobacimonas and Tropicibacter, and the proposal o.</title>
        <authorList>
            <person name="Jeon C.O."/>
        </authorList>
    </citation>
    <scope>NUCLEOTIDE SEQUENCE [LARGE SCALE GENOMIC DNA]</scope>
    <source>
        <strain evidence="3">SS1-5</strain>
        <plasmid evidence="3">pSS1-5</plasmid>
    </source>
</reference>
<dbReference type="Gene3D" id="3.10.450.50">
    <property type="match status" value="1"/>
</dbReference>
<evidence type="ECO:0000313" key="3">
    <source>
        <dbReference type="Proteomes" id="UP001470809"/>
    </source>
</evidence>
<reference evidence="2 3" key="2">
    <citation type="submission" date="2024-08" db="EMBL/GenBank/DDBJ databases">
        <title>Phylogenomic analyses of a clade within the roseobacter group suggest taxonomic reassignments of species of the genera Aestuariivita, Citreicella, Loktanella, Nautella, Pelagibaca, Ruegeria, Thalassobius, Thiobacimonas and Tropicibacter, and the proposal o.</title>
        <authorList>
            <person name="Jeon C.O."/>
        </authorList>
    </citation>
    <scope>NUCLEOTIDE SEQUENCE [LARGE SCALE GENOMIC DNA]</scope>
    <source>
        <strain evidence="2 3">SS1-5</strain>
        <plasmid evidence="2 3">pSS1-5</plasmid>
    </source>
</reference>